<keyword evidence="3" id="KW-1185">Reference proteome</keyword>
<reference evidence="3" key="1">
    <citation type="journal article" date="2019" name="Int. J. Syst. Evol. Microbiol.">
        <title>The Global Catalogue of Microorganisms (GCM) 10K type strain sequencing project: providing services to taxonomists for standard genome sequencing and annotation.</title>
        <authorList>
            <consortium name="The Broad Institute Genomics Platform"/>
            <consortium name="The Broad Institute Genome Sequencing Center for Infectious Disease"/>
            <person name="Wu L."/>
            <person name="Ma J."/>
        </authorList>
    </citation>
    <scope>NUCLEOTIDE SEQUENCE [LARGE SCALE GENOMIC DNA]</scope>
    <source>
        <strain evidence="3">CCUG 56607</strain>
    </source>
</reference>
<proteinExistence type="predicted"/>
<dbReference type="Proteomes" id="UP001596990">
    <property type="component" value="Unassembled WGS sequence"/>
</dbReference>
<evidence type="ECO:0000256" key="1">
    <source>
        <dbReference type="SAM" id="Phobius"/>
    </source>
</evidence>
<evidence type="ECO:0000313" key="3">
    <source>
        <dbReference type="Proteomes" id="UP001596990"/>
    </source>
</evidence>
<feature type="transmembrane region" description="Helical" evidence="1">
    <location>
        <begin position="46"/>
        <end position="70"/>
    </location>
</feature>
<feature type="transmembrane region" description="Helical" evidence="1">
    <location>
        <begin position="12"/>
        <end position="34"/>
    </location>
</feature>
<feature type="transmembrane region" description="Helical" evidence="1">
    <location>
        <begin position="90"/>
        <end position="108"/>
    </location>
</feature>
<keyword evidence="1" id="KW-0812">Transmembrane</keyword>
<organism evidence="2 3">
    <name type="scientific">Thalassobacillus hwangdonensis</name>
    <dbReference type="NCBI Taxonomy" id="546108"/>
    <lineage>
        <taxon>Bacteria</taxon>
        <taxon>Bacillati</taxon>
        <taxon>Bacillota</taxon>
        <taxon>Bacilli</taxon>
        <taxon>Bacillales</taxon>
        <taxon>Bacillaceae</taxon>
        <taxon>Thalassobacillus</taxon>
    </lineage>
</organism>
<dbReference type="RefSeq" id="WP_386060319.1">
    <property type="nucleotide sequence ID" value="NZ_JBHTKL010000005.1"/>
</dbReference>
<sequence length="202" mass="23945">MRLESDHSVHLLKGFIILTFIALFIEFFTSLIYIIDTELYRKIEMLDVIGIWGTFVFYFIQGILFLIWLYKVHKDLNAMDSYYPVSPWGSFARVIVPVYNLYGLWNVYATMYRHFKQYDRTEHIGQKLYVYLPIFYIGFWGTNIFNNSISGDFGVPLTISFLLDMGMMVIYLLMVKLITRALHLLRDDYDETYGNPQQEQNA</sequence>
<feature type="transmembrane region" description="Helical" evidence="1">
    <location>
        <begin position="157"/>
        <end position="178"/>
    </location>
</feature>
<name>A0ABW3L1X8_9BACI</name>
<keyword evidence="1" id="KW-0472">Membrane</keyword>
<feature type="transmembrane region" description="Helical" evidence="1">
    <location>
        <begin position="128"/>
        <end position="145"/>
    </location>
</feature>
<keyword evidence="1" id="KW-1133">Transmembrane helix</keyword>
<comment type="caution">
    <text evidence="2">The sequence shown here is derived from an EMBL/GenBank/DDBJ whole genome shotgun (WGS) entry which is preliminary data.</text>
</comment>
<gene>
    <name evidence="2" type="ORF">ACFQ2J_11560</name>
</gene>
<accession>A0ABW3L1X8</accession>
<protein>
    <recommendedName>
        <fullName evidence="4">DUF4328 domain-containing protein</fullName>
    </recommendedName>
</protein>
<dbReference type="EMBL" id="JBHTKL010000005">
    <property type="protein sequence ID" value="MFD1019811.1"/>
    <property type="molecule type" value="Genomic_DNA"/>
</dbReference>
<evidence type="ECO:0008006" key="4">
    <source>
        <dbReference type="Google" id="ProtNLM"/>
    </source>
</evidence>
<evidence type="ECO:0000313" key="2">
    <source>
        <dbReference type="EMBL" id="MFD1019811.1"/>
    </source>
</evidence>